<feature type="chain" id="PRO_5043564648" description="Thyroglobulin type-1 domain-containing protein" evidence="6">
    <location>
        <begin position="17"/>
        <end position="557"/>
    </location>
</feature>
<dbReference type="SMART" id="SM00211">
    <property type="entry name" value="TY"/>
    <property type="match status" value="2"/>
</dbReference>
<keyword evidence="3" id="KW-0677">Repeat</keyword>
<organism evidence="8 9">
    <name type="scientific">Cherax quadricarinatus</name>
    <name type="common">Australian red claw crayfish</name>
    <dbReference type="NCBI Taxonomy" id="27406"/>
    <lineage>
        <taxon>Eukaryota</taxon>
        <taxon>Metazoa</taxon>
        <taxon>Ecdysozoa</taxon>
        <taxon>Arthropoda</taxon>
        <taxon>Crustacea</taxon>
        <taxon>Multicrustacea</taxon>
        <taxon>Malacostraca</taxon>
        <taxon>Eumalacostraca</taxon>
        <taxon>Eucarida</taxon>
        <taxon>Decapoda</taxon>
        <taxon>Pleocyemata</taxon>
        <taxon>Astacidea</taxon>
        <taxon>Parastacoidea</taxon>
        <taxon>Parastacidae</taxon>
        <taxon>Cherax</taxon>
    </lineage>
</organism>
<dbReference type="EMBL" id="JARKIK010000076">
    <property type="protein sequence ID" value="KAK8727296.1"/>
    <property type="molecule type" value="Genomic_DNA"/>
</dbReference>
<comment type="caution">
    <text evidence="8">The sequence shown here is derived from an EMBL/GenBank/DDBJ whole genome shotgun (WGS) entry which is preliminary data.</text>
</comment>
<dbReference type="PANTHER" id="PTHR12352">
    <property type="entry name" value="SECRETED MODULAR CALCIUM-BINDING PROTEIN"/>
    <property type="match status" value="1"/>
</dbReference>
<evidence type="ECO:0000256" key="5">
    <source>
        <dbReference type="PROSITE-ProRule" id="PRU00500"/>
    </source>
</evidence>
<evidence type="ECO:0000259" key="7">
    <source>
        <dbReference type="PROSITE" id="PS51162"/>
    </source>
</evidence>
<dbReference type="AlphaFoldDB" id="A0AAW0WJS1"/>
<keyword evidence="6" id="KW-0732">Signal</keyword>
<keyword evidence="9" id="KW-1185">Reference proteome</keyword>
<protein>
    <recommendedName>
        <fullName evidence="7">Thyroglobulin type-1 domain-containing protein</fullName>
    </recommendedName>
</protein>
<comment type="caution">
    <text evidence="5">Lacks conserved residue(s) required for the propagation of feature annotation.</text>
</comment>
<dbReference type="PROSITE" id="PS51162">
    <property type="entry name" value="THYROGLOBULIN_1_2"/>
    <property type="match status" value="2"/>
</dbReference>
<comment type="subcellular location">
    <subcellularLocation>
        <location evidence="1">Secreted</location>
    </subcellularLocation>
</comment>
<feature type="domain" description="Thyroglobulin type-1" evidence="7">
    <location>
        <begin position="238"/>
        <end position="318"/>
    </location>
</feature>
<dbReference type="Pfam" id="PF00086">
    <property type="entry name" value="Thyroglobulin_1"/>
    <property type="match status" value="2"/>
</dbReference>
<evidence type="ECO:0000313" key="9">
    <source>
        <dbReference type="Proteomes" id="UP001445076"/>
    </source>
</evidence>
<evidence type="ECO:0000256" key="6">
    <source>
        <dbReference type="SAM" id="SignalP"/>
    </source>
</evidence>
<dbReference type="InterPro" id="IPR051950">
    <property type="entry name" value="Dev_reg/Prot_inhib"/>
</dbReference>
<dbReference type="Gene3D" id="4.10.800.10">
    <property type="entry name" value="Thyroglobulin type-1"/>
    <property type="match status" value="2"/>
</dbReference>
<feature type="domain" description="Thyroglobulin type-1" evidence="7">
    <location>
        <begin position="332"/>
        <end position="380"/>
    </location>
</feature>
<dbReference type="CDD" id="cd00191">
    <property type="entry name" value="TY"/>
    <property type="match status" value="1"/>
</dbReference>
<evidence type="ECO:0000256" key="4">
    <source>
        <dbReference type="ARBA" id="ARBA00023157"/>
    </source>
</evidence>
<proteinExistence type="predicted"/>
<dbReference type="PANTHER" id="PTHR12352:SF3">
    <property type="entry name" value="NIDOGEN-2"/>
    <property type="match status" value="1"/>
</dbReference>
<sequence length="557" mass="61590">MMIVGWLLVLVLVTQAVTQAVTESVTEAVTKAATEAVMEAATEVVTEAVTETVTEAATKAVTEAEMEGVTEAVMEVTKAVMEVTKAVMEVTEEVTEAVMEVTETVTEVRALQQTTQSDHGISHFNQLIKNNSRLVCFYIKCQTPVAASDCSSGTVYVEGAAQLGCCGMCVRFRQLQERCTGSVDPVYGGDYGFYPPGSKPISHLTVDDVEENVVASFWCDFNLYCAIGGGRCGRNNSISGCLHVQQMYDTAVSDPTKYVAYRDDYRWRPECTADGYYTEKQCKGLYDGKRCVCVDPLGNRIYGSAFREQEELFKSMNCKCSRRVWELTQAGASSVTLHCQENGNYEALQCEDSWCYCVSPDTGVPYGARLPEATMNMLQCYNSTLIGEQYLRRCESKYHAHMKLSDLLTFKGVRGPGLLQRCDPDGSFAGIQGDATTPCYDKYDNVINEHKPSGGGCQCARDIQLFKDNNILLDIQCRVSTGIYDTKQQRDGLAFCVDDDGIRSGPLVFVQYIEYLGCNSSMKCQNGNNDICDGACSGCSNDAYYYYQAEQTYFKYK</sequence>
<keyword evidence="4" id="KW-1015">Disulfide bond</keyword>
<dbReference type="SUPFAM" id="SSF57610">
    <property type="entry name" value="Thyroglobulin type-1 domain"/>
    <property type="match status" value="2"/>
</dbReference>
<dbReference type="InterPro" id="IPR000716">
    <property type="entry name" value="Thyroglobulin_1"/>
</dbReference>
<evidence type="ECO:0000256" key="2">
    <source>
        <dbReference type="ARBA" id="ARBA00022525"/>
    </source>
</evidence>
<dbReference type="InterPro" id="IPR036857">
    <property type="entry name" value="Thyroglobulin_1_sf"/>
</dbReference>
<name>A0AAW0WJS1_CHEQU</name>
<gene>
    <name evidence="8" type="ORF">OTU49_009801</name>
</gene>
<evidence type="ECO:0000256" key="1">
    <source>
        <dbReference type="ARBA" id="ARBA00004613"/>
    </source>
</evidence>
<evidence type="ECO:0000313" key="8">
    <source>
        <dbReference type="EMBL" id="KAK8727296.1"/>
    </source>
</evidence>
<evidence type="ECO:0000256" key="3">
    <source>
        <dbReference type="ARBA" id="ARBA00022737"/>
    </source>
</evidence>
<dbReference type="Proteomes" id="UP001445076">
    <property type="component" value="Unassembled WGS sequence"/>
</dbReference>
<keyword evidence="2" id="KW-0964">Secreted</keyword>
<accession>A0AAW0WJS1</accession>
<dbReference type="GO" id="GO:0005615">
    <property type="term" value="C:extracellular space"/>
    <property type="evidence" value="ECO:0007669"/>
    <property type="project" value="TreeGrafter"/>
</dbReference>
<reference evidence="8 9" key="1">
    <citation type="journal article" date="2024" name="BMC Genomics">
        <title>Genome assembly of redclaw crayfish (Cherax quadricarinatus) provides insights into its immune adaptation and hypoxia tolerance.</title>
        <authorList>
            <person name="Liu Z."/>
            <person name="Zheng J."/>
            <person name="Li H."/>
            <person name="Fang K."/>
            <person name="Wang S."/>
            <person name="He J."/>
            <person name="Zhou D."/>
            <person name="Weng S."/>
            <person name="Chi M."/>
            <person name="Gu Z."/>
            <person name="He J."/>
            <person name="Li F."/>
            <person name="Wang M."/>
        </authorList>
    </citation>
    <scope>NUCLEOTIDE SEQUENCE [LARGE SCALE GENOMIC DNA]</scope>
    <source>
        <strain evidence="8">ZL_2023a</strain>
    </source>
</reference>
<dbReference type="GO" id="GO:0005604">
    <property type="term" value="C:basement membrane"/>
    <property type="evidence" value="ECO:0007669"/>
    <property type="project" value="TreeGrafter"/>
</dbReference>
<dbReference type="GO" id="GO:0007160">
    <property type="term" value="P:cell-matrix adhesion"/>
    <property type="evidence" value="ECO:0007669"/>
    <property type="project" value="TreeGrafter"/>
</dbReference>
<feature type="signal peptide" evidence="6">
    <location>
        <begin position="1"/>
        <end position="16"/>
    </location>
</feature>